<sequence>MLNIGVTGQLCSELERFSISLYWDQTLTKRIQSKPMIESTKLTINDNTDDGAVGTETWPSLKSPSSLVLIAALLFNCYRCCPADVLSLQDNACAKKGAGLPTGFSLPKDDQLLMEPWALGTDDINQPIQSQIHALLSNVEESAEPLHFSIIIIERDQKTKHGTCSHSSILIFCCRNCQLFVWRNVTHERALHLQSYAMRDFYYYKLFQAIATYVLLWQMADSFI</sequence>
<dbReference type="WBParaSite" id="Gr19_v10_g7011.t2">
    <property type="protein sequence ID" value="Gr19_v10_g7011.t2"/>
    <property type="gene ID" value="Gr19_v10_g7011"/>
</dbReference>
<evidence type="ECO:0000313" key="1">
    <source>
        <dbReference type="Proteomes" id="UP000887572"/>
    </source>
</evidence>
<evidence type="ECO:0000313" key="2">
    <source>
        <dbReference type="WBParaSite" id="Gr19_v10_g7011.t2"/>
    </source>
</evidence>
<organism evidence="1 2">
    <name type="scientific">Globodera rostochiensis</name>
    <name type="common">Golden nematode worm</name>
    <name type="synonym">Heterodera rostochiensis</name>
    <dbReference type="NCBI Taxonomy" id="31243"/>
    <lineage>
        <taxon>Eukaryota</taxon>
        <taxon>Metazoa</taxon>
        <taxon>Ecdysozoa</taxon>
        <taxon>Nematoda</taxon>
        <taxon>Chromadorea</taxon>
        <taxon>Rhabditida</taxon>
        <taxon>Tylenchina</taxon>
        <taxon>Tylenchomorpha</taxon>
        <taxon>Tylenchoidea</taxon>
        <taxon>Heteroderidae</taxon>
        <taxon>Heteroderinae</taxon>
        <taxon>Globodera</taxon>
    </lineage>
</organism>
<dbReference type="AlphaFoldDB" id="A0A914I3N2"/>
<name>A0A914I3N2_GLORO</name>
<protein>
    <submittedName>
        <fullName evidence="2">Uncharacterized protein</fullName>
    </submittedName>
</protein>
<reference evidence="2" key="1">
    <citation type="submission" date="2022-11" db="UniProtKB">
        <authorList>
            <consortium name="WormBaseParasite"/>
        </authorList>
    </citation>
    <scope>IDENTIFICATION</scope>
</reference>
<accession>A0A914I3N2</accession>
<dbReference type="Proteomes" id="UP000887572">
    <property type="component" value="Unplaced"/>
</dbReference>
<keyword evidence="1" id="KW-1185">Reference proteome</keyword>
<proteinExistence type="predicted"/>